<accession>A0AAJ5X291</accession>
<keyword evidence="4 6" id="KW-1133">Transmembrane helix</keyword>
<evidence type="ECO:0000256" key="5">
    <source>
        <dbReference type="ARBA" id="ARBA00023136"/>
    </source>
</evidence>
<keyword evidence="5 6" id="KW-0472">Membrane</keyword>
<evidence type="ECO:0000259" key="7">
    <source>
        <dbReference type="Pfam" id="PF12823"/>
    </source>
</evidence>
<evidence type="ECO:0000256" key="4">
    <source>
        <dbReference type="ARBA" id="ARBA00022989"/>
    </source>
</evidence>
<evidence type="ECO:0000256" key="3">
    <source>
        <dbReference type="ARBA" id="ARBA00022692"/>
    </source>
</evidence>
<gene>
    <name evidence="8" type="ORF">P0Y50_03530</name>
</gene>
<dbReference type="AlphaFoldDB" id="A0AAJ5X291"/>
<dbReference type="NCBIfam" id="TIGR03954">
    <property type="entry name" value="integ_memb_HG"/>
    <property type="match status" value="1"/>
</dbReference>
<feature type="transmembrane region" description="Helical" evidence="6">
    <location>
        <begin position="7"/>
        <end position="29"/>
    </location>
</feature>
<evidence type="ECO:0000256" key="6">
    <source>
        <dbReference type="SAM" id="Phobius"/>
    </source>
</evidence>
<proteinExistence type="predicted"/>
<dbReference type="Pfam" id="PF12823">
    <property type="entry name" value="DUF3817"/>
    <property type="match status" value="1"/>
</dbReference>
<evidence type="ECO:0000313" key="9">
    <source>
        <dbReference type="Proteomes" id="UP001213664"/>
    </source>
</evidence>
<comment type="subcellular location">
    <subcellularLocation>
        <location evidence="1">Cell membrane</location>
        <topology evidence="1">Multi-pass membrane protein</topology>
    </subcellularLocation>
</comment>
<protein>
    <submittedName>
        <fullName evidence="8">DUF3817 domain-containing protein</fullName>
    </submittedName>
</protein>
<evidence type="ECO:0000256" key="1">
    <source>
        <dbReference type="ARBA" id="ARBA00004651"/>
    </source>
</evidence>
<dbReference type="InterPro" id="IPR023845">
    <property type="entry name" value="DUF3817_TM"/>
</dbReference>
<dbReference type="Proteomes" id="UP001213664">
    <property type="component" value="Chromosome"/>
</dbReference>
<name>A0AAJ5X291_9CAUL</name>
<evidence type="ECO:0000313" key="8">
    <source>
        <dbReference type="EMBL" id="WEK40694.1"/>
    </source>
</evidence>
<dbReference type="EMBL" id="CP119326">
    <property type="protein sequence ID" value="WEK40694.1"/>
    <property type="molecule type" value="Genomic_DNA"/>
</dbReference>
<dbReference type="GO" id="GO:0005886">
    <property type="term" value="C:plasma membrane"/>
    <property type="evidence" value="ECO:0007669"/>
    <property type="project" value="UniProtKB-SubCell"/>
</dbReference>
<dbReference type="PANTHER" id="PTHR40077">
    <property type="entry name" value="MEMBRANE PROTEIN-RELATED"/>
    <property type="match status" value="1"/>
</dbReference>
<organism evidence="8 9">
    <name type="scientific">Candidatus Brevundimonas colombiensis</name>
    <dbReference type="NCBI Taxonomy" id="3121376"/>
    <lineage>
        <taxon>Bacteria</taxon>
        <taxon>Pseudomonadati</taxon>
        <taxon>Pseudomonadota</taxon>
        <taxon>Alphaproteobacteria</taxon>
        <taxon>Caulobacterales</taxon>
        <taxon>Caulobacteraceae</taxon>
        <taxon>Brevundimonas</taxon>
    </lineage>
</organism>
<keyword evidence="2" id="KW-1003">Cell membrane</keyword>
<evidence type="ECO:0000256" key="2">
    <source>
        <dbReference type="ARBA" id="ARBA00022475"/>
    </source>
</evidence>
<feature type="domain" description="DUF3817" evidence="7">
    <location>
        <begin position="3"/>
        <end position="87"/>
    </location>
</feature>
<feature type="transmembrane region" description="Helical" evidence="6">
    <location>
        <begin position="41"/>
        <end position="60"/>
    </location>
</feature>
<sequence length="94" mass="10096">MMRVFRLIALIEGVTTILLFFVAMPLKYLAGDPALVPTTGMAHGVAFIAYLLAMAPALIVSRAGLVGWLRTTLAAFIPLGTFINDGYLKNLGRS</sequence>
<reference evidence="8" key="1">
    <citation type="submission" date="2023-03" db="EMBL/GenBank/DDBJ databases">
        <title>Andean soil-derived lignocellulolytic bacterial consortium as a source of novel taxa and putative plastic-active enzymes.</title>
        <authorList>
            <person name="Diaz-Garcia L."/>
            <person name="Chuvochina M."/>
            <person name="Feuerriegel G."/>
            <person name="Bunk B."/>
            <person name="Sproer C."/>
            <person name="Streit W.R."/>
            <person name="Rodriguez L.M."/>
            <person name="Overmann J."/>
            <person name="Jimenez D.J."/>
        </authorList>
    </citation>
    <scope>NUCLEOTIDE SEQUENCE</scope>
    <source>
        <strain evidence="8">MAG 833</strain>
    </source>
</reference>
<keyword evidence="3 6" id="KW-0812">Transmembrane</keyword>
<dbReference type="PANTHER" id="PTHR40077:SF1">
    <property type="entry name" value="MEMBRANE PROTEIN"/>
    <property type="match status" value="1"/>
</dbReference>